<feature type="compositionally biased region" description="Polar residues" evidence="2">
    <location>
        <begin position="252"/>
        <end position="264"/>
    </location>
</feature>
<dbReference type="EMBL" id="JH431944">
    <property type="status" value="NOT_ANNOTATED_CDS"/>
    <property type="molecule type" value="Genomic_DNA"/>
</dbReference>
<sequence>MAAKETGDELHLAALNSLKSEIIDLNSRFQRLNHERDILEKQLNKSQLEKLRFARDTDDRLEQQSQQYEERLTELHSVIAELTKKFENQKENVIREEDEMSQRSNDTFSQIISNDNNPNESFTDTEDVIGDLPHRVDNLPLQHHHMSKKMSKNINHALPQSSNDIEDVSVSSSDLPSSHLTKIHILQSENTALQEQLNRREAELNKSRSTLANMRDERDRLRKKIRELQSKLQGVHSQSSQGSQTGSPTHSKTMCINSTTGERTPTSREDAPPITKIAERIKLKKVESGDRHILGADFVTLGMSNTKVVEHLVRPLQDDSSAQEIFQSLYSSGSKATENCLREFEIEMERLNSKIEHLKAQNDLLTFTLEESKTQCNSLSVLIGKYESNCTAYQLAISTSDQMIEAYDVVTNLLETETGLLLANCRAAGLGGFLKTVQQSKTSDADERQEVAALLKKAQEERKNCEIIAKHLVQRFDRNNGSVASYPWDQMSTISCVSNGYETDLNKCDEHRLREHITHLKNSRNRITTTIMELESIHIDPLTKEPPSIIDAQKFDLENAVLMQELMAIKEEKVELKAQVYLLERERASLELQIRSLEAQEQAHISHIDHLKSEMREQELTHEKNNIGNKSFQVNQFENRYSDASIDLVQELEEANQRDKKLKARIQELVSTLEKVTKNSDLRHQQSAEFVNDLKRANSALVIAFEKSKRKYQSKIKKLEQQMLAIVDRHSCQVITYEINYYVRDYFSVYKIPNRGGACKVRMLKQQIGYLEEEQITQGMQLATSETSL</sequence>
<name>T1J7U1_STRMM</name>
<dbReference type="STRING" id="126957.T1J7U1"/>
<feature type="coiled-coil region" evidence="1">
    <location>
        <begin position="645"/>
        <end position="729"/>
    </location>
</feature>
<dbReference type="HOGENOM" id="CLU_011120_0_0_1"/>
<dbReference type="InterPro" id="IPR040171">
    <property type="entry name" value="USBP1-like"/>
</dbReference>
<evidence type="ECO:0000313" key="5">
    <source>
        <dbReference type="Proteomes" id="UP000014500"/>
    </source>
</evidence>
<keyword evidence="1" id="KW-0175">Coiled coil</keyword>
<dbReference type="EnsemblMetazoa" id="SMAR009746-RA">
    <property type="protein sequence ID" value="SMAR009746-PA"/>
    <property type="gene ID" value="SMAR009746"/>
</dbReference>
<dbReference type="PANTHER" id="PTHR23347">
    <property type="entry name" value="COLORECTAL MUTANT CANCER PROTEIN MCC PROTEIN -RELATED"/>
    <property type="match status" value="1"/>
</dbReference>
<evidence type="ECO:0000313" key="4">
    <source>
        <dbReference type="EnsemblMetazoa" id="SMAR009746-PA"/>
    </source>
</evidence>
<dbReference type="PhylomeDB" id="T1J7U1"/>
<dbReference type="PANTHER" id="PTHR23347:SF6">
    <property type="entry name" value="FI17904P1"/>
    <property type="match status" value="1"/>
</dbReference>
<accession>T1J7U1</accession>
<feature type="domain" description="Harmonin-binding protein USHBP1 PDZ-binding" evidence="3">
    <location>
        <begin position="350"/>
        <end position="413"/>
    </location>
</feature>
<feature type="coiled-coil region" evidence="1">
    <location>
        <begin position="334"/>
        <end position="368"/>
    </location>
</feature>
<protein>
    <recommendedName>
        <fullName evidence="3">Harmonin-binding protein USHBP1 PDZ-binding domain-containing protein</fullName>
    </recommendedName>
</protein>
<organism evidence="4 5">
    <name type="scientific">Strigamia maritima</name>
    <name type="common">European centipede</name>
    <name type="synonym">Geophilus maritimus</name>
    <dbReference type="NCBI Taxonomy" id="126957"/>
    <lineage>
        <taxon>Eukaryota</taxon>
        <taxon>Metazoa</taxon>
        <taxon>Ecdysozoa</taxon>
        <taxon>Arthropoda</taxon>
        <taxon>Myriapoda</taxon>
        <taxon>Chilopoda</taxon>
        <taxon>Pleurostigmophora</taxon>
        <taxon>Geophilomorpha</taxon>
        <taxon>Linotaeniidae</taxon>
        <taxon>Strigamia</taxon>
    </lineage>
</organism>
<dbReference type="Proteomes" id="UP000014500">
    <property type="component" value="Unassembled WGS sequence"/>
</dbReference>
<reference evidence="4" key="2">
    <citation type="submission" date="2015-02" db="UniProtKB">
        <authorList>
            <consortium name="EnsemblMetazoa"/>
        </authorList>
    </citation>
    <scope>IDENTIFICATION</scope>
</reference>
<feature type="coiled-coil region" evidence="1">
    <location>
        <begin position="15"/>
        <end position="103"/>
    </location>
</feature>
<dbReference type="AlphaFoldDB" id="T1J7U1"/>
<dbReference type="Pfam" id="PF10506">
    <property type="entry name" value="USHBP1_PDZ-bd"/>
    <property type="match status" value="2"/>
</dbReference>
<feature type="coiled-coil region" evidence="1">
    <location>
        <begin position="559"/>
        <end position="600"/>
    </location>
</feature>
<keyword evidence="5" id="KW-1185">Reference proteome</keyword>
<feature type="region of interest" description="Disordered" evidence="2">
    <location>
        <begin position="230"/>
        <end position="270"/>
    </location>
</feature>
<evidence type="ECO:0000256" key="2">
    <source>
        <dbReference type="SAM" id="MobiDB-lite"/>
    </source>
</evidence>
<dbReference type="eggNOG" id="ENOG502QPWE">
    <property type="taxonomic scope" value="Eukaryota"/>
</dbReference>
<evidence type="ECO:0000259" key="3">
    <source>
        <dbReference type="Pfam" id="PF10506"/>
    </source>
</evidence>
<proteinExistence type="predicted"/>
<reference evidence="5" key="1">
    <citation type="submission" date="2011-05" db="EMBL/GenBank/DDBJ databases">
        <authorList>
            <person name="Richards S.R."/>
            <person name="Qu J."/>
            <person name="Jiang H."/>
            <person name="Jhangiani S.N."/>
            <person name="Agravi P."/>
            <person name="Goodspeed R."/>
            <person name="Gross S."/>
            <person name="Mandapat C."/>
            <person name="Jackson L."/>
            <person name="Mathew T."/>
            <person name="Pu L."/>
            <person name="Thornton R."/>
            <person name="Saada N."/>
            <person name="Wilczek-Boney K.B."/>
            <person name="Lee S."/>
            <person name="Kovar C."/>
            <person name="Wu Y."/>
            <person name="Scherer S.E."/>
            <person name="Worley K.C."/>
            <person name="Muzny D.M."/>
            <person name="Gibbs R."/>
        </authorList>
    </citation>
    <scope>NUCLEOTIDE SEQUENCE</scope>
    <source>
        <strain evidence="5">Brora</strain>
    </source>
</reference>
<dbReference type="InterPro" id="IPR019536">
    <property type="entry name" value="USHBP1_PDZ-bd"/>
</dbReference>
<feature type="domain" description="Harmonin-binding protein USHBP1 PDZ-binding" evidence="3">
    <location>
        <begin position="661"/>
        <end position="727"/>
    </location>
</feature>
<dbReference type="OMA" id="EESRGQC"/>
<feature type="compositionally biased region" description="Low complexity" evidence="2">
    <location>
        <begin position="236"/>
        <end position="251"/>
    </location>
</feature>
<evidence type="ECO:0000256" key="1">
    <source>
        <dbReference type="SAM" id="Coils"/>
    </source>
</evidence>